<proteinExistence type="inferred from homology"/>
<comment type="similarity">
    <text evidence="1">Belongs to the Tango6 family.</text>
</comment>
<dbReference type="Pfam" id="PF25267">
    <property type="entry name" value="TANGO6_N"/>
    <property type="match status" value="1"/>
</dbReference>
<organism evidence="5 6">
    <name type="scientific">Cloeon dipterum</name>
    <dbReference type="NCBI Taxonomy" id="197152"/>
    <lineage>
        <taxon>Eukaryota</taxon>
        <taxon>Metazoa</taxon>
        <taxon>Ecdysozoa</taxon>
        <taxon>Arthropoda</taxon>
        <taxon>Hexapoda</taxon>
        <taxon>Insecta</taxon>
        <taxon>Pterygota</taxon>
        <taxon>Palaeoptera</taxon>
        <taxon>Ephemeroptera</taxon>
        <taxon>Pisciforma</taxon>
        <taxon>Baetidae</taxon>
        <taxon>Cloeon</taxon>
    </lineage>
</organism>
<evidence type="ECO:0000256" key="1">
    <source>
        <dbReference type="ARBA" id="ARBA00005724"/>
    </source>
</evidence>
<feature type="domain" description="TANGO6 N-terminal" evidence="4">
    <location>
        <begin position="106"/>
        <end position="201"/>
    </location>
</feature>
<dbReference type="GO" id="GO:0009306">
    <property type="term" value="P:protein secretion"/>
    <property type="evidence" value="ECO:0007669"/>
    <property type="project" value="TreeGrafter"/>
</dbReference>
<name>A0A8S1CL91_9INSE</name>
<dbReference type="InterPro" id="IPR011989">
    <property type="entry name" value="ARM-like"/>
</dbReference>
<sequence length="846" mass="93933">MDTLSLMDMKQEPADGENRLFAALAVLLKAPDRKKSFKSVEDSLRIKISEANHTLGFENLAQSVDPLIQQCGPLPESNTSDTAWDFSCVTLSILFELKNILKDGALLSVQHKSHLRAAAQFLSALGVSPLLQPGVGIPLESRCNAPITFPRNDTKKLSYLLRAILCLMQNKNTDIYSVFTANLMLDILAGLFQLSHEDKSFKLETSKFIRSTHPPTVMKYLLLLLKPNPKCPKWFLLTTTSYLNKCLMSPGGVISTVRALHDVQSEHDVLEKYAKTARIILQPDFARNAEYYKKLCPQVLYLLNSSNEEYKKVASEIVQGLHLKNAEFCHQGLFFPICQVFEQDFGDLEGRLILDQEQEIKISSSVELLILLISHSKISPDVLSRHFNDICAFYLATRKTGGTPALRCRTKDLLSQVIVQAEEASIWHTISTLPEDCLESLSEDSAVAQAMFSNFLKRFSTVDDLQEKMLLVSLLSSLAGLPSVQDEFMKKPSDQLINLLKVLLEGESAEILDLALMLLLAIISHSEDNLKKCQKLLPAVQKLRTSKHISEETKILVEQTFAIIATFGAVSGDVLLVEKKLKKMFKEKKKIEEIKPQKPQQAGPAKLSFKESLEEAADEEIPVKGHGYLSLTKLIRNKDQYSKEQAAELFQLAVSGMEHDDSYVYLAAVGMMSALILENLALLPKLAENYNKQELSLPLRNRIGEALLQVCKNLGEVAGSQRQILLNVYLSGAKDANPTHRASSLSNLGEACKVLGYRVSSDLQEILLCAQGLSTSDPDMHVRRAAALLLALLLQGLGTQAVNTLGSSSLDVYRTMKELAQSSDETLRLQAQLALEELNRGPEAPK</sequence>
<evidence type="ECO:0008006" key="7">
    <source>
        <dbReference type="Google" id="ProtNLM"/>
    </source>
</evidence>
<dbReference type="InterPro" id="IPR016024">
    <property type="entry name" value="ARM-type_fold"/>
</dbReference>
<feature type="domain" description="RNA polymerase II assembly factor Rtp1 C-terminal" evidence="2">
    <location>
        <begin position="609"/>
        <end position="716"/>
    </location>
</feature>
<comment type="caution">
    <text evidence="5">The sequence shown here is derived from an EMBL/GenBank/DDBJ whole genome shotgun (WGS) entry which is preliminary data.</text>
</comment>
<evidence type="ECO:0000259" key="3">
    <source>
        <dbReference type="Pfam" id="PF23565"/>
    </source>
</evidence>
<gene>
    <name evidence="5" type="ORF">CLODIP_2_CD13304</name>
</gene>
<evidence type="ECO:0000259" key="4">
    <source>
        <dbReference type="Pfam" id="PF25267"/>
    </source>
</evidence>
<dbReference type="InterPro" id="IPR039600">
    <property type="entry name" value="TANGO6/Rtp1"/>
</dbReference>
<dbReference type="InterPro" id="IPR057407">
    <property type="entry name" value="HEAT_TANGO6"/>
</dbReference>
<protein>
    <recommendedName>
        <fullName evidence="7">RNA polymerase II assembly factor Rtp1 C-terminal domain-containing protein</fullName>
    </recommendedName>
</protein>
<feature type="domain" description="TANGO6 HEAT repeat" evidence="3">
    <location>
        <begin position="247"/>
        <end position="434"/>
    </location>
</feature>
<dbReference type="PANTHER" id="PTHR20959">
    <property type="entry name" value="TRANSPORT AND GOLGI ORGANIZATION PROTEIN 6 FAMILY MEMBER"/>
    <property type="match status" value="1"/>
</dbReference>
<dbReference type="PANTHER" id="PTHR20959:SF1">
    <property type="entry name" value="TRANSPORT AND GOLGI ORGANIZATION PROTEIN 6 HOMOLOG"/>
    <property type="match status" value="1"/>
</dbReference>
<dbReference type="InterPro" id="IPR057347">
    <property type="entry name" value="TANGO6_N"/>
</dbReference>
<dbReference type="InterPro" id="IPR019451">
    <property type="entry name" value="Rtp1_C1"/>
</dbReference>
<dbReference type="AlphaFoldDB" id="A0A8S1CL91"/>
<evidence type="ECO:0000313" key="5">
    <source>
        <dbReference type="EMBL" id="CAB3372333.1"/>
    </source>
</evidence>
<dbReference type="OrthoDB" id="39591at2759"/>
<keyword evidence="6" id="KW-1185">Reference proteome</keyword>
<dbReference type="Pfam" id="PF23565">
    <property type="entry name" value="ARM_TANGO6"/>
    <property type="match status" value="1"/>
</dbReference>
<dbReference type="Pfam" id="PF10363">
    <property type="entry name" value="RTP1_C1"/>
    <property type="match status" value="1"/>
</dbReference>
<dbReference type="Proteomes" id="UP000494165">
    <property type="component" value="Unassembled WGS sequence"/>
</dbReference>
<accession>A0A8S1CL91</accession>
<dbReference type="Gene3D" id="1.25.10.10">
    <property type="entry name" value="Leucine-rich Repeat Variant"/>
    <property type="match status" value="1"/>
</dbReference>
<evidence type="ECO:0000313" key="6">
    <source>
        <dbReference type="Proteomes" id="UP000494165"/>
    </source>
</evidence>
<evidence type="ECO:0000259" key="2">
    <source>
        <dbReference type="Pfam" id="PF10363"/>
    </source>
</evidence>
<dbReference type="EMBL" id="CADEPI010000071">
    <property type="protein sequence ID" value="CAB3372333.1"/>
    <property type="molecule type" value="Genomic_DNA"/>
</dbReference>
<dbReference type="SUPFAM" id="SSF48371">
    <property type="entry name" value="ARM repeat"/>
    <property type="match status" value="1"/>
</dbReference>
<reference evidence="5 6" key="1">
    <citation type="submission" date="2020-04" db="EMBL/GenBank/DDBJ databases">
        <authorList>
            <person name="Alioto T."/>
            <person name="Alioto T."/>
            <person name="Gomez Garrido J."/>
        </authorList>
    </citation>
    <scope>NUCLEOTIDE SEQUENCE [LARGE SCALE GENOMIC DNA]</scope>
</reference>